<keyword evidence="4" id="KW-1185">Reference proteome</keyword>
<dbReference type="InterPro" id="IPR018997">
    <property type="entry name" value="PUB_domain"/>
</dbReference>
<dbReference type="Proteomes" id="UP001178507">
    <property type="component" value="Unassembled WGS sequence"/>
</dbReference>
<gene>
    <name evidence="3" type="ORF">EVOR1521_LOCUS15329</name>
</gene>
<dbReference type="InterPro" id="IPR036339">
    <property type="entry name" value="PUB-like_dom_sf"/>
</dbReference>
<feature type="compositionally biased region" description="Low complexity" evidence="1">
    <location>
        <begin position="256"/>
        <end position="274"/>
    </location>
</feature>
<feature type="region of interest" description="Disordered" evidence="1">
    <location>
        <begin position="248"/>
        <end position="285"/>
    </location>
</feature>
<feature type="domain" description="PUB" evidence="2">
    <location>
        <begin position="170"/>
        <end position="232"/>
    </location>
</feature>
<evidence type="ECO:0000313" key="4">
    <source>
        <dbReference type="Proteomes" id="UP001178507"/>
    </source>
</evidence>
<dbReference type="AlphaFoldDB" id="A0AA36IL31"/>
<dbReference type="SUPFAM" id="SSF143503">
    <property type="entry name" value="PUG domain-like"/>
    <property type="match status" value="1"/>
</dbReference>
<sequence length="285" mass="30881">MAMGRAPWWALLFSGLSLGSAAALLVRLMAWWKNYSRHLALRSRALAGAAAAQKALPDAKLGELVASLSAHAQETREATASLRRSVEQQQRLYQVAAVDFHRKLDEAWKRKPTVSRMEVAPESMQMLRSLVSCQSRRDSSENGAKALSADAALQQLLRGAPGAPGTPRGKRSLQTLSMILQNLMDNPGQEKFQEVNALSARFRETFEGTSGAAGQLLRLAGFEQQGDSFRWPDGRAVSEARQIQEMLQEALRKSSDANSAPAASAAPAAPWASATVQEQLSRVGS</sequence>
<reference evidence="3" key="1">
    <citation type="submission" date="2023-08" db="EMBL/GenBank/DDBJ databases">
        <authorList>
            <person name="Chen Y."/>
            <person name="Shah S."/>
            <person name="Dougan E. K."/>
            <person name="Thang M."/>
            <person name="Chan C."/>
        </authorList>
    </citation>
    <scope>NUCLEOTIDE SEQUENCE</scope>
</reference>
<evidence type="ECO:0000259" key="2">
    <source>
        <dbReference type="Pfam" id="PF09409"/>
    </source>
</evidence>
<proteinExistence type="predicted"/>
<evidence type="ECO:0000256" key="1">
    <source>
        <dbReference type="SAM" id="MobiDB-lite"/>
    </source>
</evidence>
<dbReference type="Gene3D" id="1.20.58.2190">
    <property type="match status" value="1"/>
</dbReference>
<dbReference type="CDD" id="cd09212">
    <property type="entry name" value="PUB"/>
    <property type="match status" value="1"/>
</dbReference>
<evidence type="ECO:0000313" key="3">
    <source>
        <dbReference type="EMBL" id="CAJ1389777.1"/>
    </source>
</evidence>
<dbReference type="Pfam" id="PF09409">
    <property type="entry name" value="PUB"/>
    <property type="match status" value="1"/>
</dbReference>
<accession>A0AA36IL31</accession>
<name>A0AA36IL31_9DINO</name>
<feature type="compositionally biased region" description="Polar residues" evidence="1">
    <location>
        <begin position="275"/>
        <end position="285"/>
    </location>
</feature>
<protein>
    <recommendedName>
        <fullName evidence="2">PUB domain-containing protein</fullName>
    </recommendedName>
</protein>
<organism evidence="3 4">
    <name type="scientific">Effrenium voratum</name>
    <dbReference type="NCBI Taxonomy" id="2562239"/>
    <lineage>
        <taxon>Eukaryota</taxon>
        <taxon>Sar</taxon>
        <taxon>Alveolata</taxon>
        <taxon>Dinophyceae</taxon>
        <taxon>Suessiales</taxon>
        <taxon>Symbiodiniaceae</taxon>
        <taxon>Effrenium</taxon>
    </lineage>
</organism>
<dbReference type="EMBL" id="CAUJNA010001935">
    <property type="protein sequence ID" value="CAJ1389777.1"/>
    <property type="molecule type" value="Genomic_DNA"/>
</dbReference>
<comment type="caution">
    <text evidence="3">The sequence shown here is derived from an EMBL/GenBank/DDBJ whole genome shotgun (WGS) entry which is preliminary data.</text>
</comment>